<keyword evidence="3" id="KW-1185">Reference proteome</keyword>
<organism evidence="2 3">
    <name type="scientific">Pseudolysinimonas yzui</name>
    <dbReference type="NCBI Taxonomy" id="2708254"/>
    <lineage>
        <taxon>Bacteria</taxon>
        <taxon>Bacillati</taxon>
        <taxon>Actinomycetota</taxon>
        <taxon>Actinomycetes</taxon>
        <taxon>Micrococcales</taxon>
        <taxon>Microbacteriaceae</taxon>
        <taxon>Pseudolysinimonas</taxon>
    </lineage>
</organism>
<gene>
    <name evidence="2" type="ORF">GCM10011600_29080</name>
</gene>
<evidence type="ECO:0000313" key="3">
    <source>
        <dbReference type="Proteomes" id="UP000617531"/>
    </source>
</evidence>
<reference evidence="2" key="2">
    <citation type="submission" date="2020-09" db="EMBL/GenBank/DDBJ databases">
        <authorList>
            <person name="Sun Q."/>
            <person name="Zhou Y."/>
        </authorList>
    </citation>
    <scope>NUCLEOTIDE SEQUENCE</scope>
    <source>
        <strain evidence="2">CGMCC 1.16548</strain>
    </source>
</reference>
<dbReference type="PROSITE" id="PS51257">
    <property type="entry name" value="PROKAR_LIPOPROTEIN"/>
    <property type="match status" value="1"/>
</dbReference>
<dbReference type="EMBL" id="BNAI01000011">
    <property type="protein sequence ID" value="GHF26250.1"/>
    <property type="molecule type" value="Genomic_DNA"/>
</dbReference>
<protein>
    <recommendedName>
        <fullName evidence="4">Sensor domain-containing protein</fullName>
    </recommendedName>
</protein>
<accession>A0A8J3GTG0</accession>
<sequence>MSRTPLLRAALVAAVGLGTAALLSGCFGPGPAPAETPKPTPNFGAIGGDESPVPLETGTPIEPVDPDDSGYTSVVDDLGVLTVTVPDDWTDVNGLPFTTDAGQEWASITVAPDIDGYLTSWSEPGLEIAATETSGVDDQGLLGLLESISSIYAECETVVQEASPYDDGFFVGFESAWEGCGRSNTSAFAIVGTNAAGTQAIFVRAQITSDLDANEVYLQVVNSFDTTLGRSAQSK</sequence>
<evidence type="ECO:0000313" key="2">
    <source>
        <dbReference type="EMBL" id="GHF26250.1"/>
    </source>
</evidence>
<keyword evidence="1" id="KW-0732">Signal</keyword>
<dbReference type="Proteomes" id="UP000617531">
    <property type="component" value="Unassembled WGS sequence"/>
</dbReference>
<evidence type="ECO:0000256" key="1">
    <source>
        <dbReference type="SAM" id="SignalP"/>
    </source>
</evidence>
<evidence type="ECO:0008006" key="4">
    <source>
        <dbReference type="Google" id="ProtNLM"/>
    </source>
</evidence>
<reference evidence="2" key="1">
    <citation type="journal article" date="2014" name="Int. J. Syst. Evol. Microbiol.">
        <title>Complete genome sequence of Corynebacterium casei LMG S-19264T (=DSM 44701T), isolated from a smear-ripened cheese.</title>
        <authorList>
            <consortium name="US DOE Joint Genome Institute (JGI-PGF)"/>
            <person name="Walter F."/>
            <person name="Albersmeier A."/>
            <person name="Kalinowski J."/>
            <person name="Ruckert C."/>
        </authorList>
    </citation>
    <scope>NUCLEOTIDE SEQUENCE</scope>
    <source>
        <strain evidence="2">CGMCC 1.16548</strain>
    </source>
</reference>
<comment type="caution">
    <text evidence="2">The sequence shown here is derived from an EMBL/GenBank/DDBJ whole genome shotgun (WGS) entry which is preliminary data.</text>
</comment>
<dbReference type="RefSeq" id="WP_191284267.1">
    <property type="nucleotide sequence ID" value="NZ_BNAI01000011.1"/>
</dbReference>
<feature type="chain" id="PRO_5035192971" description="Sensor domain-containing protein" evidence="1">
    <location>
        <begin position="35"/>
        <end position="235"/>
    </location>
</feature>
<feature type="signal peptide" evidence="1">
    <location>
        <begin position="1"/>
        <end position="34"/>
    </location>
</feature>
<dbReference type="AlphaFoldDB" id="A0A8J3GTG0"/>
<name>A0A8J3GTG0_9MICO</name>
<proteinExistence type="predicted"/>